<feature type="transmembrane region" description="Helical" evidence="1">
    <location>
        <begin position="23"/>
        <end position="49"/>
    </location>
</feature>
<accession>A0ABV8W1G4</accession>
<keyword evidence="1" id="KW-0472">Membrane</keyword>
<name>A0ABV8W1G4_9FLAO</name>
<comment type="caution">
    <text evidence="2">The sequence shown here is derived from an EMBL/GenBank/DDBJ whole genome shotgun (WGS) entry which is preliminary data.</text>
</comment>
<organism evidence="2 3">
    <name type="scientific">Flavobacterium quisquiliarum</name>
    <dbReference type="NCBI Taxonomy" id="1834436"/>
    <lineage>
        <taxon>Bacteria</taxon>
        <taxon>Pseudomonadati</taxon>
        <taxon>Bacteroidota</taxon>
        <taxon>Flavobacteriia</taxon>
        <taxon>Flavobacteriales</taxon>
        <taxon>Flavobacteriaceae</taxon>
        <taxon>Flavobacterium</taxon>
    </lineage>
</organism>
<keyword evidence="1" id="KW-1133">Transmembrane helix</keyword>
<feature type="transmembrane region" description="Helical" evidence="1">
    <location>
        <begin position="95"/>
        <end position="118"/>
    </location>
</feature>
<protein>
    <submittedName>
        <fullName evidence="2">Uncharacterized protein</fullName>
    </submittedName>
</protein>
<keyword evidence="1" id="KW-0812">Transmembrane</keyword>
<proteinExistence type="predicted"/>
<dbReference type="EMBL" id="JBHSCO010000001">
    <property type="protein sequence ID" value="MFC4389776.1"/>
    <property type="molecule type" value="Genomic_DNA"/>
</dbReference>
<evidence type="ECO:0000313" key="2">
    <source>
        <dbReference type="EMBL" id="MFC4389776.1"/>
    </source>
</evidence>
<gene>
    <name evidence="2" type="ORF">ACFOY0_02105</name>
</gene>
<feature type="transmembrane region" description="Helical" evidence="1">
    <location>
        <begin position="55"/>
        <end position="74"/>
    </location>
</feature>
<sequence length="127" mass="15125">MDVIYYYCYLFYKKILKEDEPHALTVWALGAGEGFFVGSIINIFLIRFFCFKMDKWLMIGISVLFLLINYFYFFKSKRSLRIIKEKPLFFGSSKISKILTIAFFVVIISSMFWGAIYAKYLLQTYCR</sequence>
<dbReference type="Proteomes" id="UP001595719">
    <property type="component" value="Unassembled WGS sequence"/>
</dbReference>
<keyword evidence="3" id="KW-1185">Reference proteome</keyword>
<evidence type="ECO:0000313" key="3">
    <source>
        <dbReference type="Proteomes" id="UP001595719"/>
    </source>
</evidence>
<evidence type="ECO:0000256" key="1">
    <source>
        <dbReference type="SAM" id="Phobius"/>
    </source>
</evidence>
<reference evidence="3" key="1">
    <citation type="journal article" date="2019" name="Int. J. Syst. Evol. Microbiol.">
        <title>The Global Catalogue of Microorganisms (GCM) 10K type strain sequencing project: providing services to taxonomists for standard genome sequencing and annotation.</title>
        <authorList>
            <consortium name="The Broad Institute Genomics Platform"/>
            <consortium name="The Broad Institute Genome Sequencing Center for Infectious Disease"/>
            <person name="Wu L."/>
            <person name="Ma J."/>
        </authorList>
    </citation>
    <scope>NUCLEOTIDE SEQUENCE [LARGE SCALE GENOMIC DNA]</scope>
    <source>
        <strain evidence="3">CGMCC 1.15345</strain>
    </source>
</reference>
<dbReference type="RefSeq" id="WP_246611267.1">
    <property type="nucleotide sequence ID" value="NZ_JBHSCO010000001.1"/>
</dbReference>